<dbReference type="SMART" id="SM00790">
    <property type="entry name" value="AFOR_N"/>
    <property type="match status" value="1"/>
</dbReference>
<dbReference type="InterPro" id="IPR013984">
    <property type="entry name" value="Ald_Fedxn_OxRdtase_dom2"/>
</dbReference>
<evidence type="ECO:0000256" key="2">
    <source>
        <dbReference type="ARBA" id="ARBA00011032"/>
    </source>
</evidence>
<keyword evidence="5" id="KW-0560">Oxidoreductase</keyword>
<keyword evidence="7" id="KW-0411">Iron-sulfur</keyword>
<dbReference type="GO" id="GO:0009055">
    <property type="term" value="F:electron transfer activity"/>
    <property type="evidence" value="ECO:0007669"/>
    <property type="project" value="InterPro"/>
</dbReference>
<protein>
    <submittedName>
        <fullName evidence="11">Aldehyde ferredoxin oxidoreductase</fullName>
    </submittedName>
    <submittedName>
        <fullName evidence="12">Aldehyde:ferredoxin oxidoreductase</fullName>
    </submittedName>
</protein>
<dbReference type="GO" id="GO:0016625">
    <property type="term" value="F:oxidoreductase activity, acting on the aldehyde or oxo group of donors, iron-sulfur protein as acceptor"/>
    <property type="evidence" value="ECO:0007669"/>
    <property type="project" value="InterPro"/>
</dbReference>
<dbReference type="EMBL" id="FNKQ01000003">
    <property type="protein sequence ID" value="SDQ76244.1"/>
    <property type="molecule type" value="Genomic_DNA"/>
</dbReference>
<dbReference type="Gene3D" id="1.10.569.10">
    <property type="entry name" value="Aldehyde Ferredoxin Oxidoreductase Protein, subunit A, domain 2"/>
    <property type="match status" value="1"/>
</dbReference>
<dbReference type="InterPro" id="IPR001203">
    <property type="entry name" value="OxRdtase_Ald_Fedxn_C"/>
</dbReference>
<name>A0A1H1DIC0_9EURY</name>
<dbReference type="GO" id="GO:0046872">
    <property type="term" value="F:metal ion binding"/>
    <property type="evidence" value="ECO:0007669"/>
    <property type="project" value="UniProtKB-KW"/>
</dbReference>
<dbReference type="AlphaFoldDB" id="A0A1H1DIC0"/>
<dbReference type="InterPro" id="IPR036503">
    <property type="entry name" value="Ald_Fedxn_OxRdtase_N_sf"/>
</dbReference>
<dbReference type="SUPFAM" id="SSF48310">
    <property type="entry name" value="Aldehyde ferredoxin oxidoreductase, C-terminal domains"/>
    <property type="match status" value="1"/>
</dbReference>
<evidence type="ECO:0000256" key="4">
    <source>
        <dbReference type="ARBA" id="ARBA00022723"/>
    </source>
</evidence>
<evidence type="ECO:0000313" key="12">
    <source>
        <dbReference type="EMBL" id="SDQ76244.1"/>
    </source>
</evidence>
<evidence type="ECO:0000313" key="13">
    <source>
        <dbReference type="Proteomes" id="UP000199289"/>
    </source>
</evidence>
<dbReference type="Gene3D" id="1.10.599.10">
    <property type="entry name" value="Aldehyde Ferredoxin Oxidoreductase Protein, subunit A, domain 3"/>
    <property type="match status" value="1"/>
</dbReference>
<dbReference type="RefSeq" id="WP_092537706.1">
    <property type="nucleotide sequence ID" value="NZ_FNKQ01000003.1"/>
</dbReference>
<keyword evidence="3" id="KW-0004">4Fe-4S</keyword>
<accession>A0A1H1DIC0</accession>
<dbReference type="PANTHER" id="PTHR30038">
    <property type="entry name" value="ALDEHYDE FERREDOXIN OXIDOREDUCTASE"/>
    <property type="match status" value="1"/>
</dbReference>
<dbReference type="SUPFAM" id="SSF56228">
    <property type="entry name" value="Aldehyde ferredoxin oxidoreductase, N-terminal domain"/>
    <property type="match status" value="1"/>
</dbReference>
<evidence type="ECO:0000256" key="7">
    <source>
        <dbReference type="ARBA" id="ARBA00023014"/>
    </source>
</evidence>
<dbReference type="Proteomes" id="UP000255421">
    <property type="component" value="Unassembled WGS sequence"/>
</dbReference>
<dbReference type="Pfam" id="PF02730">
    <property type="entry name" value="AFOR_N"/>
    <property type="match status" value="1"/>
</dbReference>
<proteinExistence type="inferred from homology"/>
<evidence type="ECO:0000313" key="11">
    <source>
        <dbReference type="EMBL" id="RDI71346.1"/>
    </source>
</evidence>
<evidence type="ECO:0000256" key="3">
    <source>
        <dbReference type="ARBA" id="ARBA00022485"/>
    </source>
</evidence>
<dbReference type="InterPro" id="IPR036021">
    <property type="entry name" value="Tungsten_al_ferr_oxy-like_C"/>
</dbReference>
<keyword evidence="6" id="KW-0408">Iron</keyword>
<keyword evidence="14" id="KW-1185">Reference proteome</keyword>
<dbReference type="PANTHER" id="PTHR30038:SF7">
    <property type="entry name" value="TUNGSTEN-CONTAINING GLYCERALDEHYDE-3-PHOSPHATE:FERREDOXIN OXIDOREDUCTASE"/>
    <property type="match status" value="1"/>
</dbReference>
<sequence>METPYALRANLSTGETRRERLPEDWGERFVGGKGLAARYLYETLDPGTDPLAPENVLIFALGPLSGHLPGETRVAAVTKSPLSGTFLDSYVGGSFASRLVGSLRPNALLVVEGVAPEPSALVVSDGDVRIERTDSWGDDAPATDEAFDGGVACIGPAGENRVRFATVAVDGGDHHFGRGGVGAVFGSKRLKAVAASDDPETPSEESEELAASFRSSDAGRWLDAHGTVGTVEFADAADVLPTRGWRDGTFAGAEDIGIEAVRAAAVARETSDDDVPGDFRVAGRDDDGDDGGPGDGETVPRGATPISLGAALGIDDFDAVAELGGLCDRLGLDVISAGNAVAWAIRAAEEGHLSADAPTFGDPDAARELLENVARRETDLGNALADGVAAAASRFGGADLIPIIKGVSLPTYDPRGSPAQALAYATSDRGACHRRARPVVEEVFATEAWTEAERAASVAAEQDARAASWCLVADDFVGDVLSDRAAAMLEERGYDGDLETLGERVWNLTRLFNVREGFDRSDDSLPAALRRSQERGHREGLDADAFESLLSAYYERRGWDDRGRPTRSTLERLDLLSDADAETPLGG</sequence>
<dbReference type="Pfam" id="PF01314">
    <property type="entry name" value="AFOR_C"/>
    <property type="match status" value="1"/>
</dbReference>
<dbReference type="Gene3D" id="3.60.9.10">
    <property type="entry name" value="Aldehyde ferredoxin oxidoreductase, N-terminal domain"/>
    <property type="match status" value="1"/>
</dbReference>
<reference evidence="11 14" key="3">
    <citation type="submission" date="2018-07" db="EMBL/GenBank/DDBJ databases">
        <title>Genome sequence of extremly halophilic archaeon Halopelagius longus strain BC12-B1.</title>
        <authorList>
            <person name="Zhang X."/>
        </authorList>
    </citation>
    <scope>NUCLEOTIDE SEQUENCE [LARGE SCALE GENOMIC DNA]</scope>
    <source>
        <strain evidence="11 14">BC12-B1</strain>
    </source>
</reference>
<evidence type="ECO:0000259" key="10">
    <source>
        <dbReference type="SMART" id="SM00790"/>
    </source>
</evidence>
<reference evidence="12" key="1">
    <citation type="submission" date="2016-10" db="EMBL/GenBank/DDBJ databases">
        <authorList>
            <person name="de Groot N.N."/>
        </authorList>
    </citation>
    <scope>NUCLEOTIDE SEQUENCE [LARGE SCALE GENOMIC DNA]</scope>
    <source>
        <strain evidence="12">CGMCC 1.12397</strain>
    </source>
</reference>
<dbReference type="OrthoDB" id="30771at2157"/>
<comment type="similarity">
    <text evidence="2">Belongs to the AOR/FOR family.</text>
</comment>
<organism evidence="12 13">
    <name type="scientific">Halopelagius longus</name>
    <dbReference type="NCBI Taxonomy" id="1236180"/>
    <lineage>
        <taxon>Archaea</taxon>
        <taxon>Methanobacteriati</taxon>
        <taxon>Methanobacteriota</taxon>
        <taxon>Stenosarchaea group</taxon>
        <taxon>Halobacteria</taxon>
        <taxon>Halobacteriales</taxon>
        <taxon>Haloferacaceae</taxon>
    </lineage>
</organism>
<dbReference type="GO" id="GO:0051539">
    <property type="term" value="F:4 iron, 4 sulfur cluster binding"/>
    <property type="evidence" value="ECO:0007669"/>
    <property type="project" value="UniProtKB-KW"/>
</dbReference>
<evidence type="ECO:0000256" key="1">
    <source>
        <dbReference type="ARBA" id="ARBA00001966"/>
    </source>
</evidence>
<dbReference type="EMBL" id="QQST01000001">
    <property type="protein sequence ID" value="RDI71346.1"/>
    <property type="molecule type" value="Genomic_DNA"/>
</dbReference>
<evidence type="ECO:0000256" key="5">
    <source>
        <dbReference type="ARBA" id="ARBA00023002"/>
    </source>
</evidence>
<dbReference type="Proteomes" id="UP000199289">
    <property type="component" value="Unassembled WGS sequence"/>
</dbReference>
<evidence type="ECO:0000313" key="14">
    <source>
        <dbReference type="Proteomes" id="UP000255421"/>
    </source>
</evidence>
<feature type="region of interest" description="Disordered" evidence="9">
    <location>
        <begin position="267"/>
        <end position="303"/>
    </location>
</feature>
<evidence type="ECO:0000256" key="6">
    <source>
        <dbReference type="ARBA" id="ARBA00023004"/>
    </source>
</evidence>
<gene>
    <name evidence="11" type="ORF">DWB78_06160</name>
    <name evidence="12" type="ORF">SAMN05216278_2430</name>
</gene>
<dbReference type="InterPro" id="IPR013983">
    <property type="entry name" value="Ald_Fedxn_OxRdtase_N"/>
</dbReference>
<evidence type="ECO:0000256" key="8">
    <source>
        <dbReference type="ARBA" id="ARBA00049934"/>
    </source>
</evidence>
<dbReference type="InterPro" id="IPR013985">
    <property type="entry name" value="Ald_Fedxn_OxRdtase_dom3"/>
</dbReference>
<keyword evidence="4" id="KW-0479">Metal-binding</keyword>
<dbReference type="InterPro" id="IPR051919">
    <property type="entry name" value="W-dependent_AOR"/>
</dbReference>
<comment type="cofactor">
    <cofactor evidence="1">
        <name>[4Fe-4S] cluster</name>
        <dbReference type="ChEBI" id="CHEBI:49883"/>
    </cofactor>
</comment>
<feature type="domain" description="Aldehyde ferredoxin oxidoreductase N-terminal" evidence="10">
    <location>
        <begin position="5"/>
        <end position="199"/>
    </location>
</feature>
<evidence type="ECO:0000256" key="9">
    <source>
        <dbReference type="SAM" id="MobiDB-lite"/>
    </source>
</evidence>
<reference evidence="13" key="2">
    <citation type="submission" date="2016-10" db="EMBL/GenBank/DDBJ databases">
        <authorList>
            <person name="Varghese N."/>
            <person name="Submissions S."/>
        </authorList>
    </citation>
    <scope>NUCLEOTIDE SEQUENCE [LARGE SCALE GENOMIC DNA]</scope>
    <source>
        <strain evidence="13">CGMCC 1.12397</strain>
    </source>
</reference>
<comment type="cofactor">
    <cofactor evidence="8">
        <name>tungstopterin</name>
        <dbReference type="ChEBI" id="CHEBI:30402"/>
    </cofactor>
</comment>